<organism evidence="2 3">
    <name type="scientific">Prolixibacter denitrificans</name>
    <dbReference type="NCBI Taxonomy" id="1541063"/>
    <lineage>
        <taxon>Bacteria</taxon>
        <taxon>Pseudomonadati</taxon>
        <taxon>Bacteroidota</taxon>
        <taxon>Bacteroidia</taxon>
        <taxon>Marinilabiliales</taxon>
        <taxon>Prolixibacteraceae</taxon>
        <taxon>Prolixibacter</taxon>
    </lineage>
</organism>
<dbReference type="PROSITE" id="PS51257">
    <property type="entry name" value="PROKAR_LIPOPROTEIN"/>
    <property type="match status" value="1"/>
</dbReference>
<reference evidence="2 3" key="1">
    <citation type="submission" date="2018-03" db="EMBL/GenBank/DDBJ databases">
        <title>Genomic Encyclopedia of Archaeal and Bacterial Type Strains, Phase II (KMG-II): from individual species to whole genera.</title>
        <authorList>
            <person name="Goeker M."/>
        </authorList>
    </citation>
    <scope>NUCLEOTIDE SEQUENCE [LARGE SCALE GENOMIC DNA]</scope>
    <source>
        <strain evidence="2 3">DSM 27267</strain>
    </source>
</reference>
<dbReference type="EMBL" id="PYGC01000001">
    <property type="protein sequence ID" value="PSK85155.1"/>
    <property type="molecule type" value="Genomic_DNA"/>
</dbReference>
<comment type="caution">
    <text evidence="2">The sequence shown here is derived from an EMBL/GenBank/DDBJ whole genome shotgun (WGS) entry which is preliminary data.</text>
</comment>
<gene>
    <name evidence="2" type="ORF">CLV93_101107</name>
</gene>
<evidence type="ECO:0000256" key="1">
    <source>
        <dbReference type="SAM" id="Phobius"/>
    </source>
</evidence>
<accession>A0A2P8CJL7</accession>
<protein>
    <submittedName>
        <fullName evidence="2">Uncharacterized protein</fullName>
    </submittedName>
</protein>
<feature type="transmembrane region" description="Helical" evidence="1">
    <location>
        <begin position="46"/>
        <end position="66"/>
    </location>
</feature>
<keyword evidence="1" id="KW-0812">Transmembrane</keyword>
<evidence type="ECO:0000313" key="3">
    <source>
        <dbReference type="Proteomes" id="UP000240621"/>
    </source>
</evidence>
<dbReference type="AlphaFoldDB" id="A0A2P8CJL7"/>
<sequence length="72" mass="7911">MNKLLTILFGLGTLAFVYYVAMVLIGCISSMCGAGYDYFCGTYCRIALLVGIIAASMFVFQVFTTLHHKKAK</sequence>
<keyword evidence="1" id="KW-0472">Membrane</keyword>
<evidence type="ECO:0000313" key="2">
    <source>
        <dbReference type="EMBL" id="PSK85155.1"/>
    </source>
</evidence>
<name>A0A2P8CJL7_9BACT</name>
<feature type="transmembrane region" description="Helical" evidence="1">
    <location>
        <begin position="7"/>
        <end position="26"/>
    </location>
</feature>
<dbReference type="Proteomes" id="UP000240621">
    <property type="component" value="Unassembled WGS sequence"/>
</dbReference>
<proteinExistence type="predicted"/>
<keyword evidence="1" id="KW-1133">Transmembrane helix</keyword>